<feature type="compositionally biased region" description="Basic and acidic residues" evidence="1">
    <location>
        <begin position="38"/>
        <end position="49"/>
    </location>
</feature>
<gene>
    <name evidence="2" type="ORF">SAMN05421541_103445</name>
</gene>
<accession>A0A1I2D884</accession>
<evidence type="ECO:0000313" key="3">
    <source>
        <dbReference type="Proteomes" id="UP000199645"/>
    </source>
</evidence>
<dbReference type="RefSeq" id="WP_177319640.1">
    <property type="nucleotide sequence ID" value="NZ_BOMT01000003.1"/>
</dbReference>
<reference evidence="2 3" key="1">
    <citation type="submission" date="2016-10" db="EMBL/GenBank/DDBJ databases">
        <authorList>
            <person name="de Groot N.N."/>
        </authorList>
    </citation>
    <scope>NUCLEOTIDE SEQUENCE [LARGE SCALE GENOMIC DNA]</scope>
    <source>
        <strain evidence="2 3">DSM 43019</strain>
    </source>
</reference>
<dbReference type="EMBL" id="FONV01000003">
    <property type="protein sequence ID" value="SFE76170.1"/>
    <property type="molecule type" value="Genomic_DNA"/>
</dbReference>
<name>A0A1I2D884_9ACTN</name>
<dbReference type="Proteomes" id="UP000199645">
    <property type="component" value="Unassembled WGS sequence"/>
</dbReference>
<organism evidence="2 3">
    <name type="scientific">Actinoplanes philippinensis</name>
    <dbReference type="NCBI Taxonomy" id="35752"/>
    <lineage>
        <taxon>Bacteria</taxon>
        <taxon>Bacillati</taxon>
        <taxon>Actinomycetota</taxon>
        <taxon>Actinomycetes</taxon>
        <taxon>Micromonosporales</taxon>
        <taxon>Micromonosporaceae</taxon>
        <taxon>Actinoplanes</taxon>
    </lineage>
</organism>
<proteinExistence type="predicted"/>
<keyword evidence="3" id="KW-1185">Reference proteome</keyword>
<sequence length="49" mass="5395">MTDAADDPREDERADDYEYDEAHGGDDTGPGVPAALEDEAKRMKDLSPR</sequence>
<dbReference type="AlphaFoldDB" id="A0A1I2D884"/>
<evidence type="ECO:0000313" key="2">
    <source>
        <dbReference type="EMBL" id="SFE76170.1"/>
    </source>
</evidence>
<protein>
    <submittedName>
        <fullName evidence="2">Uncharacterized protein</fullName>
    </submittedName>
</protein>
<feature type="region of interest" description="Disordered" evidence="1">
    <location>
        <begin position="1"/>
        <end position="49"/>
    </location>
</feature>
<feature type="compositionally biased region" description="Basic and acidic residues" evidence="1">
    <location>
        <begin position="1"/>
        <end position="12"/>
    </location>
</feature>
<evidence type="ECO:0000256" key="1">
    <source>
        <dbReference type="SAM" id="MobiDB-lite"/>
    </source>
</evidence>